<dbReference type="Proteomes" id="UP000199347">
    <property type="component" value="Unassembled WGS sequence"/>
</dbReference>
<dbReference type="Pfam" id="PF02798">
    <property type="entry name" value="GST_N"/>
    <property type="match status" value="1"/>
</dbReference>
<reference evidence="4 5" key="1">
    <citation type="submission" date="2016-10" db="EMBL/GenBank/DDBJ databases">
        <authorList>
            <person name="de Groot N.N."/>
        </authorList>
    </citation>
    <scope>NUCLEOTIDE SEQUENCE [LARGE SCALE GENOMIC DNA]</scope>
    <source>
        <strain evidence="4 5">DSM 2698</strain>
    </source>
</reference>
<dbReference type="Gene3D" id="1.20.1050.10">
    <property type="match status" value="1"/>
</dbReference>
<dbReference type="PROSITE" id="PS50405">
    <property type="entry name" value="GST_CTER"/>
    <property type="match status" value="1"/>
</dbReference>
<dbReference type="SFLD" id="SFLDG01151">
    <property type="entry name" value="Main.2:_Nu-like"/>
    <property type="match status" value="1"/>
</dbReference>
<dbReference type="InterPro" id="IPR010987">
    <property type="entry name" value="Glutathione-S-Trfase_C-like"/>
</dbReference>
<feature type="domain" description="GST N-terminal" evidence="2">
    <location>
        <begin position="3"/>
        <end position="90"/>
    </location>
</feature>
<gene>
    <name evidence="4" type="ORF">SAMN03080610_03627</name>
</gene>
<dbReference type="InterPro" id="IPR004045">
    <property type="entry name" value="Glutathione_S-Trfase_N"/>
</dbReference>
<evidence type="ECO:0000259" key="2">
    <source>
        <dbReference type="PROSITE" id="PS50404"/>
    </source>
</evidence>
<comment type="similarity">
    <text evidence="1">Belongs to the GST superfamily.</text>
</comment>
<proteinExistence type="inferred from homology"/>
<name>A0A1G5P9S5_AFIMA</name>
<dbReference type="GO" id="GO:0016740">
    <property type="term" value="F:transferase activity"/>
    <property type="evidence" value="ECO:0007669"/>
    <property type="project" value="UniProtKB-KW"/>
</dbReference>
<evidence type="ECO:0000256" key="1">
    <source>
        <dbReference type="RuleBase" id="RU003494"/>
    </source>
</evidence>
<evidence type="ECO:0000313" key="5">
    <source>
        <dbReference type="Proteomes" id="UP000199347"/>
    </source>
</evidence>
<keyword evidence="4" id="KW-0808">Transferase</keyword>
<dbReference type="AlphaFoldDB" id="A0A1G5P9S5"/>
<dbReference type="PROSITE" id="PS50404">
    <property type="entry name" value="GST_NTER"/>
    <property type="match status" value="1"/>
</dbReference>
<evidence type="ECO:0000259" key="3">
    <source>
        <dbReference type="PROSITE" id="PS50405"/>
    </source>
</evidence>
<dbReference type="InterPro" id="IPR004046">
    <property type="entry name" value="GST_C"/>
</dbReference>
<accession>A0A1G5P9S5</accession>
<feature type="domain" description="GST C-terminal" evidence="3">
    <location>
        <begin position="93"/>
        <end position="218"/>
    </location>
</feature>
<dbReference type="Gene3D" id="3.40.30.10">
    <property type="entry name" value="Glutaredoxin"/>
    <property type="match status" value="1"/>
</dbReference>
<organism evidence="4 5">
    <name type="scientific">Afifella marina DSM 2698</name>
    <dbReference type="NCBI Taxonomy" id="1120955"/>
    <lineage>
        <taxon>Bacteria</taxon>
        <taxon>Pseudomonadati</taxon>
        <taxon>Pseudomonadota</taxon>
        <taxon>Alphaproteobacteria</taxon>
        <taxon>Hyphomicrobiales</taxon>
        <taxon>Afifellaceae</taxon>
        <taxon>Afifella</taxon>
    </lineage>
</organism>
<dbReference type="InterPro" id="IPR036282">
    <property type="entry name" value="Glutathione-S-Trfase_C_sf"/>
</dbReference>
<protein>
    <submittedName>
        <fullName evidence="4">Glutathione S-transferase</fullName>
    </submittedName>
</protein>
<dbReference type="InterPro" id="IPR036249">
    <property type="entry name" value="Thioredoxin-like_sf"/>
</dbReference>
<dbReference type="SUPFAM" id="SSF47616">
    <property type="entry name" value="GST C-terminal domain-like"/>
    <property type="match status" value="1"/>
</dbReference>
<dbReference type="RefSeq" id="WP_092816513.1">
    <property type="nucleotide sequence ID" value="NZ_FMVW01000013.1"/>
</dbReference>
<dbReference type="EMBL" id="FMVW01000013">
    <property type="protein sequence ID" value="SCZ46323.1"/>
    <property type="molecule type" value="Genomic_DNA"/>
</dbReference>
<dbReference type="PANTHER" id="PTHR44051:SF19">
    <property type="entry name" value="DISULFIDE-BOND OXIDOREDUCTASE YFCG"/>
    <property type="match status" value="1"/>
</dbReference>
<sequence>MAEPALQLYFWPTPNGFKVTLFLEEIGVPYGVNFVDIGKGEQFQPDFLKISPNNRMPALIDHDGPGGEPISIFESGAILMYLGRKFGRFYPTDERQRVEVESWLMWQMAGFGPMLGQNHHFRNYAPEKIPYAIKRYEDETDRLYGVLDRRLEDRSFVVGEELTIADLAILPWARSPEKQGVDLADFPNVARWRQMLLARPAFEQAFAVGLDKQMDLSTDKDAQAVLFGQRTRR</sequence>
<dbReference type="Pfam" id="PF00043">
    <property type="entry name" value="GST_C"/>
    <property type="match status" value="1"/>
</dbReference>
<dbReference type="PANTHER" id="PTHR44051">
    <property type="entry name" value="GLUTATHIONE S-TRANSFERASE-RELATED"/>
    <property type="match status" value="1"/>
</dbReference>
<dbReference type="STRING" id="1120955.SAMN03080610_03627"/>
<dbReference type="CDD" id="cd10291">
    <property type="entry name" value="GST_C_YfcG_like"/>
    <property type="match status" value="1"/>
</dbReference>
<dbReference type="SUPFAM" id="SSF52833">
    <property type="entry name" value="Thioredoxin-like"/>
    <property type="match status" value="1"/>
</dbReference>
<evidence type="ECO:0000313" key="4">
    <source>
        <dbReference type="EMBL" id="SCZ46323.1"/>
    </source>
</evidence>
<dbReference type="SFLD" id="SFLDS00019">
    <property type="entry name" value="Glutathione_Transferase_(cytos"/>
    <property type="match status" value="1"/>
</dbReference>
<dbReference type="SFLD" id="SFLDG00358">
    <property type="entry name" value="Main_(cytGST)"/>
    <property type="match status" value="1"/>
</dbReference>
<dbReference type="CDD" id="cd03048">
    <property type="entry name" value="GST_N_Ure2p_like"/>
    <property type="match status" value="1"/>
</dbReference>
<dbReference type="OrthoDB" id="9803562at2"/>
<keyword evidence="5" id="KW-1185">Reference proteome</keyword>
<dbReference type="InterPro" id="IPR040079">
    <property type="entry name" value="Glutathione_S-Trfase"/>
</dbReference>